<comment type="function">
    <text evidence="4">Forms an intersubunit bridge (bridge B4) with the 23S rRNA of the 50S subunit in the ribosome.</text>
</comment>
<keyword evidence="1 4" id="KW-0689">Ribosomal protein</keyword>
<dbReference type="NCBIfam" id="TIGR00952">
    <property type="entry name" value="S15_bact"/>
    <property type="match status" value="1"/>
</dbReference>
<evidence type="ECO:0000313" key="7">
    <source>
        <dbReference type="Proteomes" id="UP000199021"/>
    </source>
</evidence>
<dbReference type="InterPro" id="IPR009068">
    <property type="entry name" value="uS15_NS1_RNA-bd_sf"/>
</dbReference>
<keyword evidence="7" id="KW-1185">Reference proteome</keyword>
<dbReference type="STRING" id="478744.SAMN05444359_13611"/>
<keyword evidence="2 4" id="KW-0687">Ribonucleoprotein</keyword>
<dbReference type="Gene3D" id="6.10.250.3130">
    <property type="match status" value="1"/>
</dbReference>
<comment type="subunit">
    <text evidence="3 4">Part of the 30S ribosomal subunit. Forms a bridge to the 50S subunit in the 70S ribosome, contacting the 23S rRNA.</text>
</comment>
<proteinExistence type="inferred from homology"/>
<dbReference type="InterPro" id="IPR000589">
    <property type="entry name" value="Ribosomal_uS15"/>
</dbReference>
<dbReference type="HAMAP" id="MF_01343_B">
    <property type="entry name" value="Ribosomal_uS15_B"/>
    <property type="match status" value="1"/>
</dbReference>
<dbReference type="Pfam" id="PF00312">
    <property type="entry name" value="Ribosomal_S15"/>
    <property type="match status" value="1"/>
</dbReference>
<dbReference type="GO" id="GO:0022627">
    <property type="term" value="C:cytosolic small ribosomal subunit"/>
    <property type="evidence" value="ECO:0007669"/>
    <property type="project" value="TreeGrafter"/>
</dbReference>
<dbReference type="InParanoid" id="A0A1H9NE99"/>
<name>A0A1H9NE99_9BACT</name>
<comment type="function">
    <text evidence="4">One of the primary rRNA binding proteins, it binds directly to 16S rRNA where it helps nucleate assembly of the platform of the 30S subunit by binding and bridging several RNA helices of the 16S rRNA.</text>
</comment>
<gene>
    <name evidence="4" type="primary">rpsO</name>
    <name evidence="6" type="ORF">SAMN05444359_13611</name>
</gene>
<evidence type="ECO:0000256" key="4">
    <source>
        <dbReference type="HAMAP-Rule" id="MF_01343"/>
    </source>
</evidence>
<evidence type="ECO:0000313" key="6">
    <source>
        <dbReference type="EMBL" id="SER34025.1"/>
    </source>
</evidence>
<organism evidence="6 7">
    <name type="scientific">Neolewinella agarilytica</name>
    <dbReference type="NCBI Taxonomy" id="478744"/>
    <lineage>
        <taxon>Bacteria</taxon>
        <taxon>Pseudomonadati</taxon>
        <taxon>Bacteroidota</taxon>
        <taxon>Saprospiria</taxon>
        <taxon>Saprospirales</taxon>
        <taxon>Lewinellaceae</taxon>
        <taxon>Neolewinella</taxon>
    </lineage>
</organism>
<dbReference type="AlphaFoldDB" id="A0A1H9NE99"/>
<evidence type="ECO:0000256" key="5">
    <source>
        <dbReference type="RuleBase" id="RU003919"/>
    </source>
</evidence>
<evidence type="ECO:0000256" key="2">
    <source>
        <dbReference type="ARBA" id="ARBA00023274"/>
    </source>
</evidence>
<dbReference type="GO" id="GO:0019843">
    <property type="term" value="F:rRNA binding"/>
    <property type="evidence" value="ECO:0007669"/>
    <property type="project" value="UniProtKB-UniRule"/>
</dbReference>
<protein>
    <recommendedName>
        <fullName evidence="4">Small ribosomal subunit protein uS15</fullName>
    </recommendedName>
</protein>
<evidence type="ECO:0000256" key="3">
    <source>
        <dbReference type="ARBA" id="ARBA00064542"/>
    </source>
</evidence>
<keyword evidence="4" id="KW-0694">RNA-binding</keyword>
<dbReference type="FunCoup" id="A0A1H9NE99">
    <property type="interactions" value="364"/>
</dbReference>
<dbReference type="SUPFAM" id="SSF47060">
    <property type="entry name" value="S15/NS1 RNA-binding domain"/>
    <property type="match status" value="1"/>
</dbReference>
<comment type="similarity">
    <text evidence="4 5">Belongs to the universal ribosomal protein uS15 family.</text>
</comment>
<sequence>MQPQILLYPIQEILKGYYIMAVYLPKEKKEEIFAKYGGTAKNTGSTEAQIALFTFRIQELSNHLQLHRKDHSSRKALLTLVGKRRRHLAYLQKKDLMGYRKLIAELGIRK</sequence>
<dbReference type="Gene3D" id="1.10.287.10">
    <property type="entry name" value="S15/NS1, RNA-binding"/>
    <property type="match status" value="1"/>
</dbReference>
<dbReference type="FunFam" id="1.10.287.10:FF:000002">
    <property type="entry name" value="30S ribosomal protein S15"/>
    <property type="match status" value="1"/>
</dbReference>
<dbReference type="PANTHER" id="PTHR23321:SF26">
    <property type="entry name" value="SMALL RIBOSOMAL SUBUNIT PROTEIN US15M"/>
    <property type="match status" value="1"/>
</dbReference>
<dbReference type="PANTHER" id="PTHR23321">
    <property type="entry name" value="RIBOSOMAL PROTEIN S15, BACTERIAL AND ORGANELLAR"/>
    <property type="match status" value="1"/>
</dbReference>
<accession>A0A1H9NE99</accession>
<dbReference type="CDD" id="cd00353">
    <property type="entry name" value="Ribosomal_S15p_S13e"/>
    <property type="match status" value="1"/>
</dbReference>
<reference evidence="7" key="1">
    <citation type="submission" date="2016-10" db="EMBL/GenBank/DDBJ databases">
        <authorList>
            <person name="Varghese N."/>
            <person name="Submissions S."/>
        </authorList>
    </citation>
    <scope>NUCLEOTIDE SEQUENCE [LARGE SCALE GENOMIC DNA]</scope>
    <source>
        <strain evidence="7">DSM 24740</strain>
    </source>
</reference>
<dbReference type="InterPro" id="IPR005290">
    <property type="entry name" value="Ribosomal_uS15_bac-type"/>
</dbReference>
<dbReference type="SMART" id="SM01387">
    <property type="entry name" value="Ribosomal_S15"/>
    <property type="match status" value="1"/>
</dbReference>
<evidence type="ECO:0000256" key="1">
    <source>
        <dbReference type="ARBA" id="ARBA00022980"/>
    </source>
</evidence>
<dbReference type="GO" id="GO:0006412">
    <property type="term" value="P:translation"/>
    <property type="evidence" value="ECO:0007669"/>
    <property type="project" value="UniProtKB-UniRule"/>
</dbReference>
<dbReference type="EMBL" id="FOFB01000036">
    <property type="protein sequence ID" value="SER34025.1"/>
    <property type="molecule type" value="Genomic_DNA"/>
</dbReference>
<keyword evidence="4" id="KW-0699">rRNA-binding</keyword>
<dbReference type="Proteomes" id="UP000199021">
    <property type="component" value="Unassembled WGS sequence"/>
</dbReference>
<dbReference type="GO" id="GO:0003735">
    <property type="term" value="F:structural constituent of ribosome"/>
    <property type="evidence" value="ECO:0007669"/>
    <property type="project" value="InterPro"/>
</dbReference>